<feature type="non-terminal residue" evidence="1">
    <location>
        <position position="229"/>
    </location>
</feature>
<organism evidence="1 2">
    <name type="scientific">Prorocentrum cordatum</name>
    <dbReference type="NCBI Taxonomy" id="2364126"/>
    <lineage>
        <taxon>Eukaryota</taxon>
        <taxon>Sar</taxon>
        <taxon>Alveolata</taxon>
        <taxon>Dinophyceae</taxon>
        <taxon>Prorocentrales</taxon>
        <taxon>Prorocentraceae</taxon>
        <taxon>Prorocentrum</taxon>
    </lineage>
</organism>
<accession>A0ABN9UKA6</accession>
<evidence type="ECO:0000313" key="1">
    <source>
        <dbReference type="EMBL" id="CAK0860152.1"/>
    </source>
</evidence>
<comment type="caution">
    <text evidence="1">The sequence shown here is derived from an EMBL/GenBank/DDBJ whole genome shotgun (WGS) entry which is preliminary data.</text>
</comment>
<dbReference type="Proteomes" id="UP001189429">
    <property type="component" value="Unassembled WGS sequence"/>
</dbReference>
<name>A0ABN9UKA6_9DINO</name>
<protein>
    <submittedName>
        <fullName evidence="1">Uncharacterized protein</fullName>
    </submittedName>
</protein>
<keyword evidence="2" id="KW-1185">Reference proteome</keyword>
<reference evidence="1" key="1">
    <citation type="submission" date="2023-10" db="EMBL/GenBank/DDBJ databases">
        <authorList>
            <person name="Chen Y."/>
            <person name="Shah S."/>
            <person name="Dougan E. K."/>
            <person name="Thang M."/>
            <person name="Chan C."/>
        </authorList>
    </citation>
    <scope>NUCLEOTIDE SEQUENCE [LARGE SCALE GENOMIC DNA]</scope>
</reference>
<evidence type="ECO:0000313" key="2">
    <source>
        <dbReference type="Proteomes" id="UP001189429"/>
    </source>
</evidence>
<dbReference type="EMBL" id="CAUYUJ010015951">
    <property type="protein sequence ID" value="CAK0860152.1"/>
    <property type="molecule type" value="Genomic_DNA"/>
</dbReference>
<sequence length="229" mass="25318">MGWAHALALRQQIHESALEEEGGLDPRLRVADGRALPPLSEGLHAAYVDNFLGFGDSAAQADAQLRAAQRGLAAVEREQLGWRFDGAGGVLRPKMARLWRLRLGALELSLVGFASGRQVERIVGHFTFAGLARRLRCCDASEEGRGAVERDFDWEKVAEVGRRQERWRHRQLEGGTPARPREVLEEVVGEKVGSERFEDAPIDMARGGWRVASSGGWERSESIATLEGR</sequence>
<proteinExistence type="predicted"/>
<gene>
    <name evidence="1" type="ORF">PCOR1329_LOCUS49207</name>
</gene>